<proteinExistence type="predicted"/>
<feature type="transmembrane region" description="Helical" evidence="1">
    <location>
        <begin position="144"/>
        <end position="169"/>
    </location>
</feature>
<feature type="transmembrane region" description="Helical" evidence="1">
    <location>
        <begin position="115"/>
        <end position="132"/>
    </location>
</feature>
<dbReference type="EMBL" id="MGHL01000004">
    <property type="protein sequence ID" value="OGM70542.1"/>
    <property type="molecule type" value="Genomic_DNA"/>
</dbReference>
<reference evidence="2 3" key="1">
    <citation type="journal article" date="2016" name="Nat. Commun.">
        <title>Thousands of microbial genomes shed light on interconnected biogeochemical processes in an aquifer system.</title>
        <authorList>
            <person name="Anantharaman K."/>
            <person name="Brown C.T."/>
            <person name="Hug L.A."/>
            <person name="Sharon I."/>
            <person name="Castelle C.J."/>
            <person name="Probst A.J."/>
            <person name="Thomas B.C."/>
            <person name="Singh A."/>
            <person name="Wilkins M.J."/>
            <person name="Karaoz U."/>
            <person name="Brodie E.L."/>
            <person name="Williams K.H."/>
            <person name="Hubbard S.S."/>
            <person name="Banfield J.F."/>
        </authorList>
    </citation>
    <scope>NUCLEOTIDE SEQUENCE [LARGE SCALE GENOMIC DNA]</scope>
</reference>
<dbReference type="AlphaFoldDB" id="A0A1F8C2Q1"/>
<protein>
    <submittedName>
        <fullName evidence="2">Uncharacterized protein</fullName>
    </submittedName>
</protein>
<evidence type="ECO:0000256" key="1">
    <source>
        <dbReference type="SAM" id="Phobius"/>
    </source>
</evidence>
<feature type="transmembrane region" description="Helical" evidence="1">
    <location>
        <begin position="33"/>
        <end position="54"/>
    </location>
</feature>
<feature type="transmembrane region" description="Helical" evidence="1">
    <location>
        <begin position="90"/>
        <end position="109"/>
    </location>
</feature>
<organism evidence="2 3">
    <name type="scientific">Candidatus Woesebacteria bacterium RIFCSPLOWO2_01_FULL_44_14</name>
    <dbReference type="NCBI Taxonomy" id="1802525"/>
    <lineage>
        <taxon>Bacteria</taxon>
        <taxon>Candidatus Woeseibacteriota</taxon>
    </lineage>
</organism>
<feature type="transmembrane region" description="Helical" evidence="1">
    <location>
        <begin position="6"/>
        <end position="21"/>
    </location>
</feature>
<gene>
    <name evidence="2" type="ORF">A2975_02055</name>
</gene>
<dbReference type="Proteomes" id="UP000178429">
    <property type="component" value="Unassembled WGS sequence"/>
</dbReference>
<keyword evidence="1" id="KW-0812">Transmembrane</keyword>
<accession>A0A1F8C2Q1</accession>
<sequence>MSTIEVVSAIFGALVFLFIFWRRLKEDYESQAIFSIAFFMLTGVLAAGLFVRYLPRLNAWWFWADFLGLAVGFTLGILKFRLKFYELLEASCLASLFWLAFVFVAYTLVDNNLPGLIASTFIIALIVSFYLVDGKYKSFSWYKSGKIGFSGLAISGIFFLTRAVVSLLTQNVVSFVSEYDSIASGILAFGSFLLLYNLAIKK</sequence>
<keyword evidence="1" id="KW-1133">Transmembrane helix</keyword>
<comment type="caution">
    <text evidence="2">The sequence shown here is derived from an EMBL/GenBank/DDBJ whole genome shotgun (WGS) entry which is preliminary data.</text>
</comment>
<evidence type="ECO:0000313" key="3">
    <source>
        <dbReference type="Proteomes" id="UP000178429"/>
    </source>
</evidence>
<name>A0A1F8C2Q1_9BACT</name>
<evidence type="ECO:0000313" key="2">
    <source>
        <dbReference type="EMBL" id="OGM70542.1"/>
    </source>
</evidence>
<dbReference type="STRING" id="1802525.A2975_02055"/>
<feature type="transmembrane region" description="Helical" evidence="1">
    <location>
        <begin position="181"/>
        <end position="200"/>
    </location>
</feature>
<feature type="transmembrane region" description="Helical" evidence="1">
    <location>
        <begin position="60"/>
        <end position="78"/>
    </location>
</feature>
<keyword evidence="1" id="KW-0472">Membrane</keyword>